<comment type="caution">
    <text evidence="1">The sequence shown here is derived from an EMBL/GenBank/DDBJ whole genome shotgun (WGS) entry which is preliminary data.</text>
</comment>
<gene>
    <name evidence="1" type="ORF">ETD86_12810</name>
</gene>
<sequence length="104" mass="11035">MATSETSGPFNSDADTYSTPVFQEWRELIRSSQVKSGDPDGLAHEVKQRHMLEACKQAGVELGALDRSVIAWLANYEATTSAVIVGIISRAHAAGRAASASDTA</sequence>
<evidence type="ECO:0000313" key="1">
    <source>
        <dbReference type="EMBL" id="TMR22048.1"/>
    </source>
</evidence>
<dbReference type="OrthoDB" id="3698588at2"/>
<organism evidence="1 2">
    <name type="scientific">Nonomuraea turkmeniaca</name>
    <dbReference type="NCBI Taxonomy" id="103838"/>
    <lineage>
        <taxon>Bacteria</taxon>
        <taxon>Bacillati</taxon>
        <taxon>Actinomycetota</taxon>
        <taxon>Actinomycetes</taxon>
        <taxon>Streptosporangiales</taxon>
        <taxon>Streptosporangiaceae</taxon>
        <taxon>Nonomuraea</taxon>
    </lineage>
</organism>
<reference evidence="1 2" key="1">
    <citation type="submission" date="2019-05" db="EMBL/GenBank/DDBJ databases">
        <title>Draft genome sequence of Nonomuraea turkmeniaca DSM 43926.</title>
        <authorList>
            <person name="Saricaoglu S."/>
            <person name="Isik K."/>
        </authorList>
    </citation>
    <scope>NUCLEOTIDE SEQUENCE [LARGE SCALE GENOMIC DNA]</scope>
    <source>
        <strain evidence="1 2">DSM 43926</strain>
    </source>
</reference>
<dbReference type="EMBL" id="VCKY01000034">
    <property type="protein sequence ID" value="TMR22048.1"/>
    <property type="molecule type" value="Genomic_DNA"/>
</dbReference>
<dbReference type="AlphaFoldDB" id="A0A5S4FMV1"/>
<keyword evidence="2" id="KW-1185">Reference proteome</keyword>
<proteinExistence type="predicted"/>
<protein>
    <submittedName>
        <fullName evidence="1">Uncharacterized protein</fullName>
    </submittedName>
</protein>
<name>A0A5S4FMV1_9ACTN</name>
<accession>A0A5S4FMV1</accession>
<evidence type="ECO:0000313" key="2">
    <source>
        <dbReference type="Proteomes" id="UP000309128"/>
    </source>
</evidence>
<dbReference type="RefSeq" id="WP_138666356.1">
    <property type="nucleotide sequence ID" value="NZ_VCKY01000034.1"/>
</dbReference>
<dbReference type="Proteomes" id="UP000309128">
    <property type="component" value="Unassembled WGS sequence"/>
</dbReference>